<dbReference type="EMBL" id="VSSQ01090817">
    <property type="protein sequence ID" value="MPN36601.1"/>
    <property type="molecule type" value="Genomic_DNA"/>
</dbReference>
<name>A0A645HC37_9ZZZZ</name>
<sequence>MGIIKERYRARYRALGRTLEIERLHQSEMMNEDTHKPLDRHRLAQKEYSDQTREILTELNDLEDLLY</sequence>
<dbReference type="AlphaFoldDB" id="A0A645HC37"/>
<reference evidence="1" key="1">
    <citation type="submission" date="2019-08" db="EMBL/GenBank/DDBJ databases">
        <authorList>
            <person name="Kucharzyk K."/>
            <person name="Murdoch R.W."/>
            <person name="Higgins S."/>
            <person name="Loffler F."/>
        </authorList>
    </citation>
    <scope>NUCLEOTIDE SEQUENCE</scope>
</reference>
<protein>
    <submittedName>
        <fullName evidence="1">Uncharacterized protein</fullName>
    </submittedName>
</protein>
<organism evidence="1">
    <name type="scientific">bioreactor metagenome</name>
    <dbReference type="NCBI Taxonomy" id="1076179"/>
    <lineage>
        <taxon>unclassified sequences</taxon>
        <taxon>metagenomes</taxon>
        <taxon>ecological metagenomes</taxon>
    </lineage>
</organism>
<gene>
    <name evidence="1" type="ORF">SDC9_184111</name>
</gene>
<comment type="caution">
    <text evidence="1">The sequence shown here is derived from an EMBL/GenBank/DDBJ whole genome shotgun (WGS) entry which is preliminary data.</text>
</comment>
<proteinExistence type="predicted"/>
<evidence type="ECO:0000313" key="1">
    <source>
        <dbReference type="EMBL" id="MPN36601.1"/>
    </source>
</evidence>
<accession>A0A645HC37</accession>